<gene>
    <name evidence="2" type="ORF">CYMTET_37081</name>
</gene>
<accession>A0AAE0CG79</accession>
<feature type="coiled-coil region" evidence="1">
    <location>
        <begin position="154"/>
        <end position="244"/>
    </location>
</feature>
<keyword evidence="1" id="KW-0175">Coiled coil</keyword>
<evidence type="ECO:0000256" key="1">
    <source>
        <dbReference type="SAM" id="Coils"/>
    </source>
</evidence>
<keyword evidence="3" id="KW-1185">Reference proteome</keyword>
<organism evidence="2 3">
    <name type="scientific">Cymbomonas tetramitiformis</name>
    <dbReference type="NCBI Taxonomy" id="36881"/>
    <lineage>
        <taxon>Eukaryota</taxon>
        <taxon>Viridiplantae</taxon>
        <taxon>Chlorophyta</taxon>
        <taxon>Pyramimonadophyceae</taxon>
        <taxon>Pyramimonadales</taxon>
        <taxon>Pyramimonadaceae</taxon>
        <taxon>Cymbomonas</taxon>
    </lineage>
</organism>
<proteinExistence type="predicted"/>
<protein>
    <submittedName>
        <fullName evidence="2">Uncharacterized protein</fullName>
    </submittedName>
</protein>
<name>A0AAE0CG79_9CHLO</name>
<dbReference type="AlphaFoldDB" id="A0AAE0CG79"/>
<dbReference type="EMBL" id="LGRX02024682">
    <property type="protein sequence ID" value="KAK3253679.1"/>
    <property type="molecule type" value="Genomic_DNA"/>
</dbReference>
<dbReference type="Proteomes" id="UP001190700">
    <property type="component" value="Unassembled WGS sequence"/>
</dbReference>
<reference evidence="2 3" key="1">
    <citation type="journal article" date="2015" name="Genome Biol. Evol.">
        <title>Comparative Genomics of a Bacterivorous Green Alga Reveals Evolutionary Causalities and Consequences of Phago-Mixotrophic Mode of Nutrition.</title>
        <authorList>
            <person name="Burns J.A."/>
            <person name="Paasch A."/>
            <person name="Narechania A."/>
            <person name="Kim E."/>
        </authorList>
    </citation>
    <scope>NUCLEOTIDE SEQUENCE [LARGE SCALE GENOMIC DNA]</scope>
    <source>
        <strain evidence="2 3">PLY_AMNH</strain>
    </source>
</reference>
<evidence type="ECO:0000313" key="2">
    <source>
        <dbReference type="EMBL" id="KAK3253679.1"/>
    </source>
</evidence>
<comment type="caution">
    <text evidence="2">The sequence shown here is derived from an EMBL/GenBank/DDBJ whole genome shotgun (WGS) entry which is preliminary data.</text>
</comment>
<evidence type="ECO:0000313" key="3">
    <source>
        <dbReference type="Proteomes" id="UP001190700"/>
    </source>
</evidence>
<sequence>MTPVIAGYIQVSRESVESFATLFGKQLFLTLKAKQKGQDFDVASFLSSQFVSVAEEYARSEAIRFRNSPSAISLELPHFSPLNAFGEHSAKKTRGKIPLAARIVRDESVIEQLEFSVSDLCLEQAAISRQDSSESHSSCQTTATEVARQSATIMETLEKQYFDLEREHKSYLTKLQTALSANEVLNEENAKLKSELLEVCEEKAALSVGNEKLMFEIAEKETEVVNITKQLKQLRSDYKQLKTVHPYLYGEDVSSSSSMSSF</sequence>